<dbReference type="EMBL" id="BARW01010226">
    <property type="protein sequence ID" value="GAI74100.1"/>
    <property type="molecule type" value="Genomic_DNA"/>
</dbReference>
<feature type="region of interest" description="Disordered" evidence="1">
    <location>
        <begin position="88"/>
        <end position="115"/>
    </location>
</feature>
<dbReference type="InterPro" id="IPR036390">
    <property type="entry name" value="WH_DNA-bd_sf"/>
</dbReference>
<protein>
    <submittedName>
        <fullName evidence="2">Uncharacterized protein</fullName>
    </submittedName>
</protein>
<evidence type="ECO:0000256" key="1">
    <source>
        <dbReference type="SAM" id="MobiDB-lite"/>
    </source>
</evidence>
<proteinExistence type="predicted"/>
<name>X1SFB7_9ZZZZ</name>
<dbReference type="SUPFAM" id="SSF46785">
    <property type="entry name" value="Winged helix' DNA-binding domain"/>
    <property type="match status" value="1"/>
</dbReference>
<comment type="caution">
    <text evidence="2">The sequence shown here is derived from an EMBL/GenBank/DDBJ whole genome shotgun (WGS) entry which is preliminary data.</text>
</comment>
<feature type="compositionally biased region" description="Basic and acidic residues" evidence="1">
    <location>
        <begin position="106"/>
        <end position="115"/>
    </location>
</feature>
<gene>
    <name evidence="2" type="ORF">S12H4_20239</name>
</gene>
<feature type="non-terminal residue" evidence="2">
    <location>
        <position position="1"/>
    </location>
</feature>
<accession>X1SFB7</accession>
<evidence type="ECO:0000313" key="2">
    <source>
        <dbReference type="EMBL" id="GAI74100.1"/>
    </source>
</evidence>
<feature type="region of interest" description="Disordered" evidence="1">
    <location>
        <begin position="134"/>
        <end position="170"/>
    </location>
</feature>
<organism evidence="2">
    <name type="scientific">marine sediment metagenome</name>
    <dbReference type="NCBI Taxonomy" id="412755"/>
    <lineage>
        <taxon>unclassified sequences</taxon>
        <taxon>metagenomes</taxon>
        <taxon>ecological metagenomes</taxon>
    </lineage>
</organism>
<sequence length="247" mass="28313">GYIYLIFTVDEIEEILEVTRKTAIKHKKELKNFGLIIDKRVGQGNPNRIYVLKPLLTEFQKCKNSTSRSVKKELQEVYNVHPIDTNVNHPNLNNVNRTSGKGVVENSREEIRTESKEDINDIKNKIRKSLEENNKESISEISNLGKDSNPENNQSEGNKTGKYFTSKRRSAEKERLAKEIAEELEDDHSLGAFRSIVDKIPEQQIRIFISIIKDTHLTGKIKNNKGAMFISLAKAYAKKNNINLNFN</sequence>
<reference evidence="2" key="1">
    <citation type="journal article" date="2014" name="Front. Microbiol.">
        <title>High frequency of phylogenetically diverse reductive dehalogenase-homologous genes in deep subseafloor sedimentary metagenomes.</title>
        <authorList>
            <person name="Kawai M."/>
            <person name="Futagami T."/>
            <person name="Toyoda A."/>
            <person name="Takaki Y."/>
            <person name="Nishi S."/>
            <person name="Hori S."/>
            <person name="Arai W."/>
            <person name="Tsubouchi T."/>
            <person name="Morono Y."/>
            <person name="Uchiyama I."/>
            <person name="Ito T."/>
            <person name="Fujiyama A."/>
            <person name="Inagaki F."/>
            <person name="Takami H."/>
        </authorList>
    </citation>
    <scope>NUCLEOTIDE SEQUENCE</scope>
    <source>
        <strain evidence="2">Expedition CK06-06</strain>
    </source>
</reference>
<dbReference type="AlphaFoldDB" id="X1SFB7"/>